<dbReference type="Pfam" id="PF00078">
    <property type="entry name" value="RVT_1"/>
    <property type="match status" value="1"/>
</dbReference>
<evidence type="ECO:0000313" key="3">
    <source>
        <dbReference type="Proteomes" id="UP001165190"/>
    </source>
</evidence>
<dbReference type="InterPro" id="IPR000477">
    <property type="entry name" value="RT_dom"/>
</dbReference>
<dbReference type="InterPro" id="IPR052343">
    <property type="entry name" value="Retrotransposon-Effector_Assoc"/>
</dbReference>
<feature type="domain" description="Reverse transcriptase" evidence="1">
    <location>
        <begin position="34"/>
        <end position="146"/>
    </location>
</feature>
<dbReference type="PANTHER" id="PTHR46890:SF48">
    <property type="entry name" value="RNA-DIRECTED DNA POLYMERASE"/>
    <property type="match status" value="1"/>
</dbReference>
<dbReference type="PANTHER" id="PTHR46890">
    <property type="entry name" value="NON-LTR RETROLELEMENT REVERSE TRANSCRIPTASE-LIKE PROTEIN-RELATED"/>
    <property type="match status" value="1"/>
</dbReference>
<accession>A0A9W7LJT4</accession>
<protein>
    <recommendedName>
        <fullName evidence="1">Reverse transcriptase domain-containing protein</fullName>
    </recommendedName>
</protein>
<name>A0A9W7LJT4_HIBTR</name>
<dbReference type="PROSITE" id="PS50878">
    <property type="entry name" value="RT_POL"/>
    <property type="match status" value="1"/>
</dbReference>
<dbReference type="InterPro" id="IPR043502">
    <property type="entry name" value="DNA/RNA_pol_sf"/>
</dbReference>
<keyword evidence="3" id="KW-1185">Reference proteome</keyword>
<dbReference type="AlphaFoldDB" id="A0A9W7LJT4"/>
<comment type="caution">
    <text evidence="2">The sequence shown here is derived from an EMBL/GenBank/DDBJ whole genome shotgun (WGS) entry which is preliminary data.</text>
</comment>
<evidence type="ECO:0000313" key="2">
    <source>
        <dbReference type="EMBL" id="GMI66859.1"/>
    </source>
</evidence>
<dbReference type="OrthoDB" id="997823at2759"/>
<evidence type="ECO:0000259" key="1">
    <source>
        <dbReference type="PROSITE" id="PS50878"/>
    </source>
</evidence>
<proteinExistence type="predicted"/>
<dbReference type="EMBL" id="BSYR01000004">
    <property type="protein sequence ID" value="GMI66859.1"/>
    <property type="molecule type" value="Genomic_DNA"/>
</dbReference>
<gene>
    <name evidence="2" type="ORF">HRI_000355200</name>
</gene>
<reference evidence="2" key="1">
    <citation type="submission" date="2023-05" db="EMBL/GenBank/DDBJ databases">
        <title>Genome and transcriptome analyses reveal genes involved in the formation of fine ridges on petal epidermal cells in Hibiscus trionum.</title>
        <authorList>
            <person name="Koshimizu S."/>
            <person name="Masuda S."/>
            <person name="Ishii T."/>
            <person name="Shirasu K."/>
            <person name="Hoshino A."/>
            <person name="Arita M."/>
        </authorList>
    </citation>
    <scope>NUCLEOTIDE SEQUENCE</scope>
    <source>
        <strain evidence="2">Hamamatsu line</strain>
    </source>
</reference>
<sequence length="146" mass="16510">MGPLRASGEDGLGAVFYQRFWHIIGSDVADFCISMILGDESFQPINQTHIVLIPKVADAKVMTQFRPIALCNVLYKIISKMMATRMQEALQFCIDEAQSVFLPGRLISDNIILAYEILHSLKNKRTERQGTFALKLDISKAYDRVE</sequence>
<dbReference type="Proteomes" id="UP001165190">
    <property type="component" value="Unassembled WGS sequence"/>
</dbReference>
<dbReference type="SUPFAM" id="SSF56672">
    <property type="entry name" value="DNA/RNA polymerases"/>
    <property type="match status" value="1"/>
</dbReference>
<organism evidence="2 3">
    <name type="scientific">Hibiscus trionum</name>
    <name type="common">Flower of an hour</name>
    <dbReference type="NCBI Taxonomy" id="183268"/>
    <lineage>
        <taxon>Eukaryota</taxon>
        <taxon>Viridiplantae</taxon>
        <taxon>Streptophyta</taxon>
        <taxon>Embryophyta</taxon>
        <taxon>Tracheophyta</taxon>
        <taxon>Spermatophyta</taxon>
        <taxon>Magnoliopsida</taxon>
        <taxon>eudicotyledons</taxon>
        <taxon>Gunneridae</taxon>
        <taxon>Pentapetalae</taxon>
        <taxon>rosids</taxon>
        <taxon>malvids</taxon>
        <taxon>Malvales</taxon>
        <taxon>Malvaceae</taxon>
        <taxon>Malvoideae</taxon>
        <taxon>Hibiscus</taxon>
    </lineage>
</organism>